<dbReference type="Gene3D" id="1.10.10.10">
    <property type="entry name" value="Winged helix-like DNA-binding domain superfamily/Winged helix DNA-binding domain"/>
    <property type="match status" value="1"/>
</dbReference>
<dbReference type="Proteomes" id="UP000019225">
    <property type="component" value="Chromosome"/>
</dbReference>
<dbReference type="InterPro" id="IPR011008">
    <property type="entry name" value="Dimeric_a/b-barrel"/>
</dbReference>
<evidence type="ECO:0000256" key="2">
    <source>
        <dbReference type="ARBA" id="ARBA00023125"/>
    </source>
</evidence>
<feature type="domain" description="Transcription regulator AsnC/Lrp ligand binding" evidence="4">
    <location>
        <begin position="95"/>
        <end position="164"/>
    </location>
</feature>
<dbReference type="KEGG" id="kal:KALB_3137"/>
<dbReference type="EMBL" id="CP007155">
    <property type="protein sequence ID" value="AHH96504.1"/>
    <property type="molecule type" value="Genomic_DNA"/>
</dbReference>
<sequence length="187" mass="20240">MRNILVIRLSVMLRITDQRGAEVSRTVTLNTLDLRVLRELVRRPRIGVTELASLLGIARNTAHARANRLEREQVVGHRGRAVDVSAMGFEVTAFVTLEVAQGRLHSAVAGLKTVPFVLEAHGIAGAGDLLVRVVARSTGHLHEVLDAVLACPGVLRSNTAIVMTEQIAYRVDPLFDTVEPGTTSPLS</sequence>
<organism evidence="5 6">
    <name type="scientific">Kutzneria albida DSM 43870</name>
    <dbReference type="NCBI Taxonomy" id="1449976"/>
    <lineage>
        <taxon>Bacteria</taxon>
        <taxon>Bacillati</taxon>
        <taxon>Actinomycetota</taxon>
        <taxon>Actinomycetes</taxon>
        <taxon>Pseudonocardiales</taxon>
        <taxon>Pseudonocardiaceae</taxon>
        <taxon>Kutzneria</taxon>
    </lineage>
</organism>
<dbReference type="GO" id="GO:0043565">
    <property type="term" value="F:sequence-specific DNA binding"/>
    <property type="evidence" value="ECO:0007669"/>
    <property type="project" value="InterPro"/>
</dbReference>
<dbReference type="eggNOG" id="COG1522">
    <property type="taxonomic scope" value="Bacteria"/>
</dbReference>
<dbReference type="AlphaFoldDB" id="W5WEA0"/>
<proteinExistence type="predicted"/>
<evidence type="ECO:0000256" key="3">
    <source>
        <dbReference type="ARBA" id="ARBA00023163"/>
    </source>
</evidence>
<evidence type="ECO:0000259" key="4">
    <source>
        <dbReference type="Pfam" id="PF01037"/>
    </source>
</evidence>
<protein>
    <recommendedName>
        <fullName evidence="4">Transcription regulator AsnC/Lrp ligand binding domain-containing protein</fullName>
    </recommendedName>
</protein>
<dbReference type="GO" id="GO:0005829">
    <property type="term" value="C:cytosol"/>
    <property type="evidence" value="ECO:0007669"/>
    <property type="project" value="TreeGrafter"/>
</dbReference>
<dbReference type="InterPro" id="IPR000485">
    <property type="entry name" value="AsnC-type_HTH_dom"/>
</dbReference>
<reference evidence="5 6" key="1">
    <citation type="journal article" date="2014" name="BMC Genomics">
        <title>Complete genome sequence of producer of the glycopeptide antibiotic Aculeximycin Kutzneria albida DSM 43870T, a representative of minor genus of Pseudonocardiaceae.</title>
        <authorList>
            <person name="Rebets Y."/>
            <person name="Tokovenko B."/>
            <person name="Lushchyk I."/>
            <person name="Ruckert C."/>
            <person name="Zaburannyi N."/>
            <person name="Bechthold A."/>
            <person name="Kalinowski J."/>
            <person name="Luzhetskyy A."/>
        </authorList>
    </citation>
    <scope>NUCLEOTIDE SEQUENCE [LARGE SCALE GENOMIC DNA]</scope>
    <source>
        <strain evidence="5">DSM 43870</strain>
    </source>
</reference>
<keyword evidence="6" id="KW-1185">Reference proteome</keyword>
<dbReference type="GO" id="GO:0043200">
    <property type="term" value="P:response to amino acid"/>
    <property type="evidence" value="ECO:0007669"/>
    <property type="project" value="TreeGrafter"/>
</dbReference>
<dbReference type="HOGENOM" id="CLU_091233_5_0_11"/>
<dbReference type="Pfam" id="PF01037">
    <property type="entry name" value="AsnC_trans_reg"/>
    <property type="match status" value="1"/>
</dbReference>
<dbReference type="InterPro" id="IPR019887">
    <property type="entry name" value="Tscrpt_reg_AsnC/Lrp_C"/>
</dbReference>
<dbReference type="InterPro" id="IPR036390">
    <property type="entry name" value="WH_DNA-bd_sf"/>
</dbReference>
<dbReference type="PANTHER" id="PTHR30154:SF34">
    <property type="entry name" value="TRANSCRIPTIONAL REGULATOR AZLB"/>
    <property type="match status" value="1"/>
</dbReference>
<keyword evidence="3" id="KW-0804">Transcription</keyword>
<evidence type="ECO:0000256" key="1">
    <source>
        <dbReference type="ARBA" id="ARBA00023015"/>
    </source>
</evidence>
<evidence type="ECO:0000313" key="5">
    <source>
        <dbReference type="EMBL" id="AHH96504.1"/>
    </source>
</evidence>
<name>W5WEA0_9PSEU</name>
<gene>
    <name evidence="5" type="ORF">KALB_3137</name>
</gene>
<accession>W5WEA0</accession>
<dbReference type="Pfam" id="PF13412">
    <property type="entry name" value="HTH_24"/>
    <property type="match status" value="1"/>
</dbReference>
<dbReference type="Gene3D" id="3.30.70.920">
    <property type="match status" value="1"/>
</dbReference>
<dbReference type="SMART" id="SM00344">
    <property type="entry name" value="HTH_ASNC"/>
    <property type="match status" value="1"/>
</dbReference>
<dbReference type="PANTHER" id="PTHR30154">
    <property type="entry name" value="LEUCINE-RESPONSIVE REGULATORY PROTEIN"/>
    <property type="match status" value="1"/>
</dbReference>
<keyword evidence="2" id="KW-0238">DNA-binding</keyword>
<keyword evidence="1" id="KW-0805">Transcription regulation</keyword>
<dbReference type="InterPro" id="IPR036388">
    <property type="entry name" value="WH-like_DNA-bd_sf"/>
</dbReference>
<dbReference type="SUPFAM" id="SSF46785">
    <property type="entry name" value="Winged helix' DNA-binding domain"/>
    <property type="match status" value="1"/>
</dbReference>
<dbReference type="STRING" id="1449976.KALB_3137"/>
<evidence type="ECO:0000313" key="6">
    <source>
        <dbReference type="Proteomes" id="UP000019225"/>
    </source>
</evidence>
<dbReference type="PRINTS" id="PR00033">
    <property type="entry name" value="HTHASNC"/>
</dbReference>
<dbReference type="SUPFAM" id="SSF54909">
    <property type="entry name" value="Dimeric alpha+beta barrel"/>
    <property type="match status" value="1"/>
</dbReference>
<dbReference type="InterPro" id="IPR019888">
    <property type="entry name" value="Tscrpt_reg_AsnC-like"/>
</dbReference>